<protein>
    <recommendedName>
        <fullName evidence="1">50S ribosomal protein L25</fullName>
    </recommendedName>
</protein>
<organism evidence="2 4">
    <name type="scientific">Aquipseudomonas alcaligenes</name>
    <name type="common">Pseudomonas alcaligenes</name>
    <dbReference type="NCBI Taxonomy" id="43263"/>
    <lineage>
        <taxon>Bacteria</taxon>
        <taxon>Pseudomonadati</taxon>
        <taxon>Pseudomonadota</taxon>
        <taxon>Gammaproteobacteria</taxon>
        <taxon>Pseudomonadales</taxon>
        <taxon>Pseudomonadaceae</taxon>
        <taxon>Aquipseudomonas</taxon>
    </lineage>
</organism>
<proteinExistence type="predicted"/>
<accession>A0AA37FNS1</accession>
<evidence type="ECO:0000313" key="5">
    <source>
        <dbReference type="Proteomes" id="UP000887228"/>
    </source>
</evidence>
<dbReference type="AlphaFoldDB" id="A0AA37FNS1"/>
<dbReference type="Gene3D" id="2.40.240.10">
    <property type="entry name" value="Ribosomal Protein L25, Chain P"/>
    <property type="match status" value="1"/>
</dbReference>
<dbReference type="GO" id="GO:0006412">
    <property type="term" value="P:translation"/>
    <property type="evidence" value="ECO:0007669"/>
    <property type="project" value="InterPro"/>
</dbReference>
<dbReference type="InterPro" id="IPR020056">
    <property type="entry name" value="Rbsml_bL25/Gln-tRNA_synth_N"/>
</dbReference>
<comment type="caution">
    <text evidence="2">The sequence shown here is derived from an EMBL/GenBank/DDBJ whole genome shotgun (WGS) entry which is preliminary data.</text>
</comment>
<dbReference type="EMBL" id="BPMT01000027">
    <property type="protein sequence ID" value="GIZ94968.1"/>
    <property type="molecule type" value="Genomic_DNA"/>
</dbReference>
<dbReference type="Proteomes" id="UP000887228">
    <property type="component" value="Unassembled WGS sequence"/>
</dbReference>
<evidence type="ECO:0000313" key="3">
    <source>
        <dbReference type="EMBL" id="GIZ94968.1"/>
    </source>
</evidence>
<dbReference type="Proteomes" id="UP000887212">
    <property type="component" value="Unassembled WGS sequence"/>
</dbReference>
<evidence type="ECO:0000313" key="4">
    <source>
        <dbReference type="Proteomes" id="UP000887212"/>
    </source>
</evidence>
<reference evidence="2 5" key="1">
    <citation type="submission" date="2021-07" db="EMBL/GenBank/DDBJ databases">
        <title>Whole genome sequencing of carbapenem-resistant Pseudomonas spp. isolated in Japan.</title>
        <authorList>
            <person name="Suzuki M."/>
            <person name="Maehana S."/>
            <person name="Kitasato H."/>
        </authorList>
    </citation>
    <scope>NUCLEOTIDE SEQUENCE</scope>
    <source>
        <strain evidence="2">KAM435</strain>
        <strain evidence="3 5">KAM436</strain>
    </source>
</reference>
<gene>
    <name evidence="2" type="ORF">KAM435_39720</name>
    <name evidence="3" type="ORF">KAM436_39360</name>
</gene>
<sequence length="69" mass="7607">MQFERFGYFVSDRHEHRARAAVFNHVVTLRDTKLREESVFVSAEVVRGGRIPYTTAGAAGGPATTIPTA</sequence>
<dbReference type="EMBL" id="BPMS01000029">
    <property type="protein sequence ID" value="GIZ90645.1"/>
    <property type="molecule type" value="Genomic_DNA"/>
</dbReference>
<evidence type="ECO:0000256" key="1">
    <source>
        <dbReference type="ARBA" id="ARBA00035479"/>
    </source>
</evidence>
<name>A0AA37FNS1_AQUAC</name>
<dbReference type="SUPFAM" id="SSF50715">
    <property type="entry name" value="Ribosomal protein L25-like"/>
    <property type="match status" value="1"/>
</dbReference>
<evidence type="ECO:0000313" key="2">
    <source>
        <dbReference type="EMBL" id="GIZ90645.1"/>
    </source>
</evidence>
<dbReference type="InterPro" id="IPR011035">
    <property type="entry name" value="Ribosomal_bL25/Gln-tRNA_synth"/>
</dbReference>